<comment type="caution">
    <text evidence="1">The sequence shown here is derived from an EMBL/GenBank/DDBJ whole genome shotgun (WGS) entry which is preliminary data.</text>
</comment>
<gene>
    <name evidence="1" type="ORF">H8S61_05350</name>
</gene>
<name>A0ABR7BR81_9ACTN</name>
<sequence length="95" mass="11397">MRFEYDPHKSSSNADKHGIDFEEAQELWDDKWRLAARVQRKGEERCLLIARYAGSLWTAIYVHRDDAIRIISVRRSTDEEVSYYDRCRNDYAQRP</sequence>
<accession>A0ABR7BR81</accession>
<dbReference type="Proteomes" id="UP000622448">
    <property type="component" value="Unassembled WGS sequence"/>
</dbReference>
<dbReference type="EMBL" id="JACOOA010000002">
    <property type="protein sequence ID" value="MBC5583620.1"/>
    <property type="molecule type" value="Genomic_DNA"/>
</dbReference>
<reference evidence="1 2" key="1">
    <citation type="submission" date="2020-08" db="EMBL/GenBank/DDBJ databases">
        <title>Genome public.</title>
        <authorList>
            <person name="Liu C."/>
            <person name="Sun Q."/>
        </authorList>
    </citation>
    <scope>NUCLEOTIDE SEQUENCE [LARGE SCALE GENOMIC DNA]</scope>
    <source>
        <strain evidence="1 2">NSJ-70</strain>
    </source>
</reference>
<protein>
    <submittedName>
        <fullName evidence="1">BrnT family toxin</fullName>
    </submittedName>
</protein>
<dbReference type="Pfam" id="PF04365">
    <property type="entry name" value="BrnT_toxin"/>
    <property type="match status" value="1"/>
</dbReference>
<evidence type="ECO:0000313" key="2">
    <source>
        <dbReference type="Proteomes" id="UP000622448"/>
    </source>
</evidence>
<evidence type="ECO:0000313" key="1">
    <source>
        <dbReference type="EMBL" id="MBC5583620.1"/>
    </source>
</evidence>
<dbReference type="InterPro" id="IPR038573">
    <property type="entry name" value="BrnT_sf"/>
</dbReference>
<proteinExistence type="predicted"/>
<keyword evidence="2" id="KW-1185">Reference proteome</keyword>
<dbReference type="Gene3D" id="3.10.450.530">
    <property type="entry name" value="Ribonuclease toxin, BrnT, of type II toxin-antitoxin system"/>
    <property type="match status" value="1"/>
</dbReference>
<dbReference type="InterPro" id="IPR007460">
    <property type="entry name" value="BrnT_toxin"/>
</dbReference>
<dbReference type="RefSeq" id="WP_186938229.1">
    <property type="nucleotide sequence ID" value="NZ_JACOOA010000002.1"/>
</dbReference>
<organism evidence="1 2">
    <name type="scientific">Eggerthella hominis</name>
    <dbReference type="NCBI Taxonomy" id="2763043"/>
    <lineage>
        <taxon>Bacteria</taxon>
        <taxon>Bacillati</taxon>
        <taxon>Actinomycetota</taxon>
        <taxon>Coriobacteriia</taxon>
        <taxon>Eggerthellales</taxon>
        <taxon>Eggerthellaceae</taxon>
        <taxon>Eggerthella</taxon>
    </lineage>
</organism>